<dbReference type="EMBL" id="JARJCM010000158">
    <property type="protein sequence ID" value="KAJ7025164.1"/>
    <property type="molecule type" value="Genomic_DNA"/>
</dbReference>
<protein>
    <recommendedName>
        <fullName evidence="3">F-box domain-containing protein</fullName>
    </recommendedName>
</protein>
<dbReference type="Proteomes" id="UP001218188">
    <property type="component" value="Unassembled WGS sequence"/>
</dbReference>
<proteinExistence type="predicted"/>
<evidence type="ECO:0000313" key="2">
    <source>
        <dbReference type="Proteomes" id="UP001218188"/>
    </source>
</evidence>
<dbReference type="Gene3D" id="3.80.10.10">
    <property type="entry name" value="Ribonuclease Inhibitor"/>
    <property type="match status" value="1"/>
</dbReference>
<dbReference type="InterPro" id="IPR032675">
    <property type="entry name" value="LRR_dom_sf"/>
</dbReference>
<reference evidence="1" key="1">
    <citation type="submission" date="2023-03" db="EMBL/GenBank/DDBJ databases">
        <title>Massive genome expansion in bonnet fungi (Mycena s.s.) driven by repeated elements and novel gene families across ecological guilds.</title>
        <authorList>
            <consortium name="Lawrence Berkeley National Laboratory"/>
            <person name="Harder C.B."/>
            <person name="Miyauchi S."/>
            <person name="Viragh M."/>
            <person name="Kuo A."/>
            <person name="Thoen E."/>
            <person name="Andreopoulos B."/>
            <person name="Lu D."/>
            <person name="Skrede I."/>
            <person name="Drula E."/>
            <person name="Henrissat B."/>
            <person name="Morin E."/>
            <person name="Kohler A."/>
            <person name="Barry K."/>
            <person name="LaButti K."/>
            <person name="Morin E."/>
            <person name="Salamov A."/>
            <person name="Lipzen A."/>
            <person name="Mereny Z."/>
            <person name="Hegedus B."/>
            <person name="Baldrian P."/>
            <person name="Stursova M."/>
            <person name="Weitz H."/>
            <person name="Taylor A."/>
            <person name="Grigoriev I.V."/>
            <person name="Nagy L.G."/>
            <person name="Martin F."/>
            <person name="Kauserud H."/>
        </authorList>
    </citation>
    <scope>NUCLEOTIDE SEQUENCE</scope>
    <source>
        <strain evidence="1">CBHHK200</strain>
    </source>
</reference>
<keyword evidence="2" id="KW-1185">Reference proteome</keyword>
<dbReference type="SUPFAM" id="SSF52047">
    <property type="entry name" value="RNI-like"/>
    <property type="match status" value="1"/>
</dbReference>
<accession>A0AAD6WXV9</accession>
<evidence type="ECO:0000313" key="1">
    <source>
        <dbReference type="EMBL" id="KAJ7025164.1"/>
    </source>
</evidence>
<comment type="caution">
    <text evidence="1">The sequence shown here is derived from an EMBL/GenBank/DDBJ whole genome shotgun (WGS) entry which is preliminary data.</text>
</comment>
<name>A0AAD6WXV9_9AGAR</name>
<organism evidence="1 2">
    <name type="scientific">Mycena alexandri</name>
    <dbReference type="NCBI Taxonomy" id="1745969"/>
    <lineage>
        <taxon>Eukaryota</taxon>
        <taxon>Fungi</taxon>
        <taxon>Dikarya</taxon>
        <taxon>Basidiomycota</taxon>
        <taxon>Agaricomycotina</taxon>
        <taxon>Agaricomycetes</taxon>
        <taxon>Agaricomycetidae</taxon>
        <taxon>Agaricales</taxon>
        <taxon>Marasmiineae</taxon>
        <taxon>Mycenaceae</taxon>
        <taxon>Mycena</taxon>
    </lineage>
</organism>
<evidence type="ECO:0008006" key="3">
    <source>
        <dbReference type="Google" id="ProtNLM"/>
    </source>
</evidence>
<dbReference type="AlphaFoldDB" id="A0AAD6WXV9"/>
<sequence length="550" mass="61937">MGKILSVAAHFVARVLDLLQIPPAAAPRQHTSLLTLPPDILHVIFDCLLVMITERQLKHRNYFWDEGRSRGARLIPLSCTCHYLRQQTTPRIFREVSNWSKGNPRADMWPEAIRPFIAQVTLRDRSHRHPAPITISADVFAALPLMPSLNKVILRLEIPVPSQLLVALSLAPQLSSLEILQARLDGPLPPLGSRPFPSLQTLVICVWKLTAVVGARVVVADMECNDVVALLQSVSDALRTLSISGDLLSHKFLTLSWPHLRKFTITEHTPTPYLTVPEITSQMPTLRELSVLYSADLSRGAGELRPPFTIGVLGGNLLTKGSPYLNSATLSNLQPDDPIFGQLPSTLEELHVVAAWDRYIPEVSSSTETQETPLTRLTVLTTIQHISHLVALLELTLTLDHFPTPTLINFVVKTFPSLRFLALENSKYRSPQDEDLVEDVRDPALVEPLSRLANLAHLRISLDFWEREPIYLQVGANRAAARWFLDQLPTLQSISFSFEHWSAWSHFYELERFSWATYFRSEFPPWPDPPSVLPGPRHDDEVIVLEEPPE</sequence>
<gene>
    <name evidence="1" type="ORF">C8F04DRAFT_1400785</name>
</gene>